<protein>
    <recommendedName>
        <fullName evidence="4">YcxB-like protein domain-containing protein</fullName>
    </recommendedName>
</protein>
<name>A0ABU3CFB8_9FLAO</name>
<dbReference type="RefSeq" id="WP_311536654.1">
    <property type="nucleotide sequence ID" value="NZ_JAVRHQ010000114.1"/>
</dbReference>
<feature type="transmembrane region" description="Helical" evidence="1">
    <location>
        <begin position="46"/>
        <end position="65"/>
    </location>
</feature>
<dbReference type="Proteomes" id="UP001262889">
    <property type="component" value="Unassembled WGS sequence"/>
</dbReference>
<organism evidence="2 3">
    <name type="scientific">Autumnicola tepida</name>
    <dbReference type="NCBI Taxonomy" id="3075595"/>
    <lineage>
        <taxon>Bacteria</taxon>
        <taxon>Pseudomonadati</taxon>
        <taxon>Bacteroidota</taxon>
        <taxon>Flavobacteriia</taxon>
        <taxon>Flavobacteriales</taxon>
        <taxon>Flavobacteriaceae</taxon>
        <taxon>Autumnicola</taxon>
    </lineage>
</organism>
<gene>
    <name evidence="2" type="ORF">RM553_19610</name>
</gene>
<accession>A0ABU3CFB8</accession>
<keyword evidence="3" id="KW-1185">Reference proteome</keyword>
<keyword evidence="1" id="KW-0472">Membrane</keyword>
<evidence type="ECO:0000313" key="3">
    <source>
        <dbReference type="Proteomes" id="UP001262889"/>
    </source>
</evidence>
<keyword evidence="1" id="KW-1133">Transmembrane helix</keyword>
<evidence type="ECO:0000313" key="2">
    <source>
        <dbReference type="EMBL" id="MDT0645048.1"/>
    </source>
</evidence>
<evidence type="ECO:0000256" key="1">
    <source>
        <dbReference type="SAM" id="Phobius"/>
    </source>
</evidence>
<reference evidence="2 3" key="1">
    <citation type="submission" date="2023-09" db="EMBL/GenBank/DDBJ databases">
        <authorList>
            <person name="Rey-Velasco X."/>
        </authorList>
    </citation>
    <scope>NUCLEOTIDE SEQUENCE [LARGE SCALE GENOMIC DNA]</scope>
    <source>
        <strain evidence="2 3">F363</strain>
    </source>
</reference>
<proteinExistence type="predicted"/>
<sequence length="87" mass="10471">MELLASSNNWNLEYKTENLHILKPKYSFFDMHGGQEIYVLYDKEYLFIRCVTFGAYFFVSPFHFVSNRKTELNILEQLKELKTLHNN</sequence>
<comment type="caution">
    <text evidence="2">The sequence shown here is derived from an EMBL/GenBank/DDBJ whole genome shotgun (WGS) entry which is preliminary data.</text>
</comment>
<keyword evidence="1" id="KW-0812">Transmembrane</keyword>
<feature type="non-terminal residue" evidence="2">
    <location>
        <position position="87"/>
    </location>
</feature>
<evidence type="ECO:0008006" key="4">
    <source>
        <dbReference type="Google" id="ProtNLM"/>
    </source>
</evidence>
<dbReference type="EMBL" id="JAVRHQ010000114">
    <property type="protein sequence ID" value="MDT0645048.1"/>
    <property type="molecule type" value="Genomic_DNA"/>
</dbReference>